<comment type="caution">
    <text evidence="2">The sequence shown here is derived from an EMBL/GenBank/DDBJ whole genome shotgun (WGS) entry which is preliminary data.</text>
</comment>
<protein>
    <recommendedName>
        <fullName evidence="1">HTH cro/C1-type domain-containing protein</fullName>
    </recommendedName>
</protein>
<gene>
    <name evidence="2" type="ORF">IMAU30003_01286</name>
</gene>
<dbReference type="Pfam" id="PF21259">
    <property type="entry name" value="Rgg_C"/>
    <property type="match status" value="1"/>
</dbReference>
<dbReference type="CDD" id="cd00093">
    <property type="entry name" value="HTH_XRE"/>
    <property type="match status" value="1"/>
</dbReference>
<name>A0A9Q5C7R2_LACHE</name>
<dbReference type="NCBIfam" id="TIGR01716">
    <property type="entry name" value="RGG_Cterm"/>
    <property type="match status" value="1"/>
</dbReference>
<dbReference type="SMART" id="SM00530">
    <property type="entry name" value="HTH_XRE"/>
    <property type="match status" value="1"/>
</dbReference>
<dbReference type="AlphaFoldDB" id="A0A9Q5C7R2"/>
<accession>A0A9Q5C7R2</accession>
<dbReference type="InterPro" id="IPR001387">
    <property type="entry name" value="Cro/C1-type_HTH"/>
</dbReference>
<feature type="domain" description="HTH cro/C1-type" evidence="1">
    <location>
        <begin position="7"/>
        <end position="60"/>
    </location>
</feature>
<dbReference type="EMBL" id="WCHB01000038">
    <property type="protein sequence ID" value="NRO35036.1"/>
    <property type="molecule type" value="Genomic_DNA"/>
</dbReference>
<dbReference type="InterPro" id="IPR010982">
    <property type="entry name" value="Lambda_DNA-bd_dom_sf"/>
</dbReference>
<dbReference type="Pfam" id="PF01381">
    <property type="entry name" value="HTH_3"/>
    <property type="match status" value="1"/>
</dbReference>
<dbReference type="PANTHER" id="PTHR37038:SF12">
    <property type="entry name" value="TRANSCRIPTIONAL REGULATOR"/>
    <property type="match status" value="1"/>
</dbReference>
<proteinExistence type="predicted"/>
<dbReference type="GO" id="GO:0003677">
    <property type="term" value="F:DNA binding"/>
    <property type="evidence" value="ECO:0007669"/>
    <property type="project" value="InterPro"/>
</dbReference>
<dbReference type="PANTHER" id="PTHR37038">
    <property type="entry name" value="TRANSCRIPTIONAL REGULATOR-RELATED"/>
    <property type="match status" value="1"/>
</dbReference>
<dbReference type="Proteomes" id="UP000651333">
    <property type="component" value="Unassembled WGS sequence"/>
</dbReference>
<evidence type="ECO:0000313" key="3">
    <source>
        <dbReference type="Proteomes" id="UP000651333"/>
    </source>
</evidence>
<dbReference type="RefSeq" id="WP_173006729.1">
    <property type="nucleotide sequence ID" value="NZ_WCGZ01000005.1"/>
</dbReference>
<dbReference type="InterPro" id="IPR053163">
    <property type="entry name" value="HTH-type_regulator_Rgg"/>
</dbReference>
<dbReference type="InterPro" id="IPR010057">
    <property type="entry name" value="Transcription_activator_Rgg_C"/>
</dbReference>
<organism evidence="2 3">
    <name type="scientific">Lactobacillus helveticus</name>
    <name type="common">Lactobacillus suntoryeus</name>
    <dbReference type="NCBI Taxonomy" id="1587"/>
    <lineage>
        <taxon>Bacteria</taxon>
        <taxon>Bacillati</taxon>
        <taxon>Bacillota</taxon>
        <taxon>Bacilli</taxon>
        <taxon>Lactobacillales</taxon>
        <taxon>Lactobacillaceae</taxon>
        <taxon>Lactobacillus</taxon>
    </lineage>
</organism>
<dbReference type="Gene3D" id="1.10.260.40">
    <property type="entry name" value="lambda repressor-like DNA-binding domains"/>
    <property type="match status" value="1"/>
</dbReference>
<dbReference type="PROSITE" id="PS50943">
    <property type="entry name" value="HTH_CROC1"/>
    <property type="match status" value="1"/>
</dbReference>
<sequence length="272" mass="31945">MTIGEALKKERKDLGLTQAEFVSGVITTAHYSKIERDKHDISAYDLFKILAKNKISFTDFIKEIKNQYESDSSNNLDLNLELVHAFYRLDRSKVKKLNIKIQESNASEEQKLRAILIEANVTNTIDDIPKSSQKKIKRILFKNENWLDDELTLRLFCNSMLIFSPNELNFYMNDLLNKYSKDLIQEDFQYQKLVASICVNFLYIESSRDKLKYNSQVFSILEKLPEMPEFFFYKTLHNYYLALLNDDKQKSDSIKNFMSHNGLPNFSKILPK</sequence>
<evidence type="ECO:0000259" key="1">
    <source>
        <dbReference type="PROSITE" id="PS50943"/>
    </source>
</evidence>
<dbReference type="SUPFAM" id="SSF47413">
    <property type="entry name" value="lambda repressor-like DNA-binding domains"/>
    <property type="match status" value="1"/>
</dbReference>
<evidence type="ECO:0000313" key="2">
    <source>
        <dbReference type="EMBL" id="NRO35036.1"/>
    </source>
</evidence>
<reference evidence="2" key="1">
    <citation type="submission" date="2019-09" db="EMBL/GenBank/DDBJ databases">
        <title>Comparative genomic analysis of Lactobacillus helveticus.</title>
        <authorList>
            <person name="Zhang H."/>
            <person name="Chen Y."/>
            <person name="Zhong Z."/>
        </authorList>
    </citation>
    <scope>NUCLEOTIDE SEQUENCE</scope>
    <source>
        <strain evidence="2">IMAU30003</strain>
    </source>
</reference>